<evidence type="ECO:0000313" key="3">
    <source>
        <dbReference type="Proteomes" id="UP000619265"/>
    </source>
</evidence>
<dbReference type="SUPFAM" id="SSF56091">
    <property type="entry name" value="DNA ligase/mRNA capping enzyme, catalytic domain"/>
    <property type="match status" value="1"/>
</dbReference>
<reference evidence="2" key="2">
    <citation type="submission" date="2020-03" db="EMBL/GenBank/DDBJ databases">
        <title>Walnut 2.0.</title>
        <authorList>
            <person name="Marrano A."/>
            <person name="Britton M."/>
            <person name="Zimin A.V."/>
            <person name="Zaini P.A."/>
            <person name="Workman R."/>
            <person name="Puiu D."/>
            <person name="Bianco L."/>
            <person name="Allen B.J."/>
            <person name="Troggio M."/>
            <person name="Leslie C.A."/>
            <person name="Timp W."/>
            <person name="Dendekar A."/>
            <person name="Salzberg S.L."/>
            <person name="Neale D.B."/>
        </authorList>
    </citation>
    <scope>NUCLEOTIDE SEQUENCE</scope>
    <source>
        <tissue evidence="2">Leaves</tissue>
    </source>
</reference>
<dbReference type="AlphaFoldDB" id="A0A833UVG2"/>
<sequence>MQLCYVAFDILYVGDTSVIHQSLKERHELLQKVVKPLKGRLEILVPNVGLGLNILRPSGEPCWSLIAHNVDDVERFFKETIENRCGFGDRWISWMRFCISTARFSVYGGAEQDVAGYC</sequence>
<dbReference type="EMBL" id="LIHL02000008">
    <property type="protein sequence ID" value="KAF5461698.1"/>
    <property type="molecule type" value="Genomic_DNA"/>
</dbReference>
<feature type="domain" description="ATP-dependent DNA ligase family profile" evidence="1">
    <location>
        <begin position="1"/>
        <end position="85"/>
    </location>
</feature>
<dbReference type="InterPro" id="IPR029710">
    <property type="entry name" value="LIG4"/>
</dbReference>
<organism evidence="2 3">
    <name type="scientific">Juglans regia</name>
    <name type="common">English walnut</name>
    <dbReference type="NCBI Taxonomy" id="51240"/>
    <lineage>
        <taxon>Eukaryota</taxon>
        <taxon>Viridiplantae</taxon>
        <taxon>Streptophyta</taxon>
        <taxon>Embryophyta</taxon>
        <taxon>Tracheophyta</taxon>
        <taxon>Spermatophyta</taxon>
        <taxon>Magnoliopsida</taxon>
        <taxon>eudicotyledons</taxon>
        <taxon>Gunneridae</taxon>
        <taxon>Pentapetalae</taxon>
        <taxon>rosids</taxon>
        <taxon>fabids</taxon>
        <taxon>Fagales</taxon>
        <taxon>Juglandaceae</taxon>
        <taxon>Juglans</taxon>
    </lineage>
</organism>
<dbReference type="Proteomes" id="UP000619265">
    <property type="component" value="Unassembled WGS sequence"/>
</dbReference>
<dbReference type="PROSITE" id="PS50160">
    <property type="entry name" value="DNA_LIGASE_A3"/>
    <property type="match status" value="1"/>
</dbReference>
<name>A0A833UVG2_JUGRE</name>
<dbReference type="GO" id="GO:0005524">
    <property type="term" value="F:ATP binding"/>
    <property type="evidence" value="ECO:0007669"/>
    <property type="project" value="InterPro"/>
</dbReference>
<dbReference type="GO" id="GO:0003910">
    <property type="term" value="F:DNA ligase (ATP) activity"/>
    <property type="evidence" value="ECO:0007669"/>
    <property type="project" value="InterPro"/>
</dbReference>
<dbReference type="Pfam" id="PF01068">
    <property type="entry name" value="DNA_ligase_A_M"/>
    <property type="match status" value="1"/>
</dbReference>
<dbReference type="GO" id="GO:0006281">
    <property type="term" value="P:DNA repair"/>
    <property type="evidence" value="ECO:0007669"/>
    <property type="project" value="InterPro"/>
</dbReference>
<dbReference type="Gene3D" id="3.30.470.30">
    <property type="entry name" value="DNA ligase/mRNA capping enzyme"/>
    <property type="match status" value="1"/>
</dbReference>
<dbReference type="PANTHER" id="PTHR45997:SF1">
    <property type="entry name" value="DNA LIGASE 4"/>
    <property type="match status" value="1"/>
</dbReference>
<comment type="caution">
    <text evidence="2">The sequence shown here is derived from an EMBL/GenBank/DDBJ whole genome shotgun (WGS) entry which is preliminary data.</text>
</comment>
<accession>A0A833UVG2</accession>
<dbReference type="PANTHER" id="PTHR45997">
    <property type="entry name" value="DNA LIGASE 4"/>
    <property type="match status" value="1"/>
</dbReference>
<protein>
    <recommendedName>
        <fullName evidence="1">ATP-dependent DNA ligase family profile domain-containing protein</fullName>
    </recommendedName>
</protein>
<dbReference type="GO" id="GO:0006310">
    <property type="term" value="P:DNA recombination"/>
    <property type="evidence" value="ECO:0007669"/>
    <property type="project" value="InterPro"/>
</dbReference>
<gene>
    <name evidence="2" type="ORF">F2P56_017774</name>
</gene>
<dbReference type="GO" id="GO:0003677">
    <property type="term" value="F:DNA binding"/>
    <property type="evidence" value="ECO:0007669"/>
    <property type="project" value="InterPro"/>
</dbReference>
<dbReference type="Gramene" id="Jr08_04330_p1">
    <property type="protein sequence ID" value="cds.Jr08_04330_p1"/>
    <property type="gene ID" value="Jr08_04330"/>
</dbReference>
<reference evidence="2" key="1">
    <citation type="submission" date="2015-10" db="EMBL/GenBank/DDBJ databases">
        <authorList>
            <person name="Martinez-Garcia P.J."/>
            <person name="Crepeau M.W."/>
            <person name="Puiu D."/>
            <person name="Gonzalez-Ibeas D."/>
            <person name="Whalen J."/>
            <person name="Stevens K."/>
            <person name="Paul R."/>
            <person name="Butterfield T."/>
            <person name="Britton M."/>
            <person name="Reagan R."/>
            <person name="Chakraborty S."/>
            <person name="Walawage S.L."/>
            <person name="Vasquez-Gross H.A."/>
            <person name="Cardeno C."/>
            <person name="Famula R."/>
            <person name="Pratt K."/>
            <person name="Kuruganti S."/>
            <person name="Aradhya M.K."/>
            <person name="Leslie C.A."/>
            <person name="Dandekar A.M."/>
            <person name="Salzberg S.L."/>
            <person name="Wegrzyn J.L."/>
            <person name="Langley C.H."/>
            <person name="Neale D.B."/>
        </authorList>
    </citation>
    <scope>NUCLEOTIDE SEQUENCE</scope>
    <source>
        <tissue evidence="2">Leaves</tissue>
    </source>
</reference>
<dbReference type="InterPro" id="IPR012310">
    <property type="entry name" value="DNA_ligase_ATP-dep_cent"/>
</dbReference>
<proteinExistence type="predicted"/>
<evidence type="ECO:0000313" key="2">
    <source>
        <dbReference type="EMBL" id="KAF5461698.1"/>
    </source>
</evidence>
<evidence type="ECO:0000259" key="1">
    <source>
        <dbReference type="PROSITE" id="PS50160"/>
    </source>
</evidence>